<dbReference type="OrthoDB" id="25344at2157"/>
<dbReference type="GO" id="GO:0005524">
    <property type="term" value="F:ATP binding"/>
    <property type="evidence" value="ECO:0007669"/>
    <property type="project" value="InterPro"/>
</dbReference>
<dbReference type="Pfam" id="PF13304">
    <property type="entry name" value="AAA_21"/>
    <property type="match status" value="1"/>
</dbReference>
<dbReference type="AlphaFoldDB" id="A0A2V2NAW6"/>
<reference evidence="2 3" key="1">
    <citation type="submission" date="2018-05" db="EMBL/GenBank/DDBJ databases">
        <title>Draft genome of Methanospirillum stamsii Pt1.</title>
        <authorList>
            <person name="Dueholm M.S."/>
            <person name="Nielsen P.H."/>
            <person name="Bakmann L.F."/>
            <person name="Otzen D.E."/>
        </authorList>
    </citation>
    <scope>NUCLEOTIDE SEQUENCE [LARGE SCALE GENOMIC DNA]</scope>
    <source>
        <strain evidence="2 3">Pt1</strain>
    </source>
</reference>
<dbReference type="EMBL" id="QGMZ01000006">
    <property type="protein sequence ID" value="PWR75890.1"/>
    <property type="molecule type" value="Genomic_DNA"/>
</dbReference>
<dbReference type="GO" id="GO:0006302">
    <property type="term" value="P:double-strand break repair"/>
    <property type="evidence" value="ECO:0007669"/>
    <property type="project" value="TreeGrafter"/>
</dbReference>
<proteinExistence type="predicted"/>
<dbReference type="PANTHER" id="PTHR32182">
    <property type="entry name" value="DNA REPLICATION AND REPAIR PROTEIN RECF"/>
    <property type="match status" value="1"/>
</dbReference>
<name>A0A2V2NAW6_9EURY</name>
<dbReference type="InterPro" id="IPR014555">
    <property type="entry name" value="RecF-like"/>
</dbReference>
<dbReference type="RefSeq" id="WP_109939467.1">
    <property type="nucleotide sequence ID" value="NZ_CP176366.1"/>
</dbReference>
<gene>
    <name evidence="2" type="ORF">DLD82_02165</name>
</gene>
<sequence length="373" mass="43090">MISDLSIENFKSIKKLDLKCRKVNIFLGEPNTGKSNILEALGILSFCGQSDYKKNKSHILNDPSGFPSYPPEKQETFEVHQIQEISSYVRFEKMQNLFFKYQIDNPVSISLRDSSNSIAHSRIQNVTITMSGDECKVIHRQGSDEDEIEKSGIGREVSIFSSSGRVKNEINRVQELNSIFFYKFVDLFQFPDSSNAPLKSPYGQNLFSVVMYDKKCLEIMKELFSSNEFKFVLKPGENKFEFQQEEDNIVYTYPYRISSDTLRHVAFYTIAIASQKNATLIFEEPESHTFPYYTKYLAEQIWLDTSNQFFIVTHNQYLLSTLIEKVRKEDIAVNIVTRNDGETQVTQLGPDQISEMICTDPFFDLDSFLESNE</sequence>
<organism evidence="2 3">
    <name type="scientific">Methanospirillum stamsii</name>
    <dbReference type="NCBI Taxonomy" id="1277351"/>
    <lineage>
        <taxon>Archaea</taxon>
        <taxon>Methanobacteriati</taxon>
        <taxon>Methanobacteriota</taxon>
        <taxon>Stenosarchaea group</taxon>
        <taxon>Methanomicrobia</taxon>
        <taxon>Methanomicrobiales</taxon>
        <taxon>Methanospirillaceae</taxon>
        <taxon>Methanospirillum</taxon>
    </lineage>
</organism>
<keyword evidence="3" id="KW-1185">Reference proteome</keyword>
<evidence type="ECO:0000313" key="2">
    <source>
        <dbReference type="EMBL" id="PWR75890.1"/>
    </source>
</evidence>
<dbReference type="GeneID" id="97611509"/>
<dbReference type="PIRSF" id="PIRSF029347">
    <property type="entry name" value="RecF"/>
    <property type="match status" value="1"/>
</dbReference>
<evidence type="ECO:0000259" key="1">
    <source>
        <dbReference type="Pfam" id="PF13304"/>
    </source>
</evidence>
<dbReference type="GO" id="GO:0016887">
    <property type="term" value="F:ATP hydrolysis activity"/>
    <property type="evidence" value="ECO:0007669"/>
    <property type="project" value="InterPro"/>
</dbReference>
<dbReference type="InterPro" id="IPR003959">
    <property type="entry name" value="ATPase_AAA_core"/>
</dbReference>
<dbReference type="SUPFAM" id="SSF52540">
    <property type="entry name" value="P-loop containing nucleoside triphosphate hydrolases"/>
    <property type="match status" value="1"/>
</dbReference>
<accession>A0A2V2NAW6</accession>
<dbReference type="Proteomes" id="UP000245934">
    <property type="component" value="Unassembled WGS sequence"/>
</dbReference>
<dbReference type="Gene3D" id="3.40.50.300">
    <property type="entry name" value="P-loop containing nucleotide triphosphate hydrolases"/>
    <property type="match status" value="1"/>
</dbReference>
<evidence type="ECO:0000313" key="3">
    <source>
        <dbReference type="Proteomes" id="UP000245934"/>
    </source>
</evidence>
<dbReference type="GO" id="GO:0000731">
    <property type="term" value="P:DNA synthesis involved in DNA repair"/>
    <property type="evidence" value="ECO:0007669"/>
    <property type="project" value="TreeGrafter"/>
</dbReference>
<protein>
    <recommendedName>
        <fullName evidence="1">ATPase AAA-type core domain-containing protein</fullName>
    </recommendedName>
</protein>
<dbReference type="InterPro" id="IPR027417">
    <property type="entry name" value="P-loop_NTPase"/>
</dbReference>
<feature type="domain" description="ATPase AAA-type core" evidence="1">
    <location>
        <begin position="24"/>
        <end position="320"/>
    </location>
</feature>
<dbReference type="PANTHER" id="PTHR32182:SF22">
    <property type="entry name" value="ATP-DEPENDENT ENDONUCLEASE, OLD FAMILY-RELATED"/>
    <property type="match status" value="1"/>
</dbReference>
<comment type="caution">
    <text evidence="2">The sequence shown here is derived from an EMBL/GenBank/DDBJ whole genome shotgun (WGS) entry which is preliminary data.</text>
</comment>